<comment type="subcellular location">
    <subcellularLocation>
        <location evidence="1">Cell membrane</location>
        <topology evidence="1">Multi-pass membrane protein</topology>
    </subcellularLocation>
</comment>
<organism evidence="10 11">
    <name type="scientific">Methylocaldum marinum</name>
    <dbReference type="NCBI Taxonomy" id="1432792"/>
    <lineage>
        <taxon>Bacteria</taxon>
        <taxon>Pseudomonadati</taxon>
        <taxon>Pseudomonadota</taxon>
        <taxon>Gammaproteobacteria</taxon>
        <taxon>Methylococcales</taxon>
        <taxon>Methylococcaceae</taxon>
        <taxon>Methylocaldum</taxon>
    </lineage>
</organism>
<keyword evidence="6 9" id="KW-1133">Transmembrane helix</keyword>
<comment type="similarity">
    <text evidence="2">Belongs to the resistance-nodulation-cell division (RND) (TC 2.A.6) family.</text>
</comment>
<feature type="transmembrane region" description="Helical" evidence="9">
    <location>
        <begin position="394"/>
        <end position="415"/>
    </location>
</feature>
<evidence type="ECO:0000256" key="5">
    <source>
        <dbReference type="ARBA" id="ARBA00022692"/>
    </source>
</evidence>
<feature type="transmembrane region" description="Helical" evidence="9">
    <location>
        <begin position="922"/>
        <end position="941"/>
    </location>
</feature>
<sequence>MIERILDLSIRHRALVVMLTLAAAVLGGVSLRHLSIDAVPDITNRQVQINTQAPGLSPTDIEKQVTFPIETALAGIPGLDYTRSLSRNGFSQVTAVFHDDVDIYFARQQVNERLLAARGTLPAGAEPSMGPIATGLGEIHMWTVEYHHPDGRAGPLADGSPGRQSDGRYLTPEGQYLGRPLEQAAYLRTVQDWIVRPQIKTVPGVADVDVIGGYVKQYHVRPDPTRLLAYGLTFHDVIAALERNNAGIGAGYIESGGEAFQVLSDGRLANAGQIGDVVVDTRGGIPIYVSDVAEIGIGRALRSGAASRNGEEVVVGTALMRIGENSREVAAAVGARLEEIGRSLPPDVHIEPVLNRTELVDATIETVRNNLVEGALLVIAVLFWILGNLRAALITALVIPVAMLMTATGMVQAGITGNLMSLGALDFGLIVDGAVIIVENCLRHLNDAQRAKGRPLTRDERLHQVFVATRQVRKASVFGEAIIIVVYIPVLSLTGIEGKMFHPMAATVIIALLSAFVLSLTFVPAMVALAFRGTVTEKDNRFIHAARTAYTPLLTAALKHPGRVLAVAAAIFAGTLWLFTRLGQEFVPPLDEGNLAVQAMRIPGTGLTQSLAMQAEVEKTIARLPEVAYAFGKTGTAEMATDPMPPNISDTFVILRPRHDWPEPDKPKAKLIEQMEAALKELPGNQYEFTQPIEMRFNELIAGVRSDVGIKLYGDDFAVMQPLARRIARLLGDVPGAADVKVEQTSGLPSLDIIVDRAAIARYGIDIADVHEVIAAVGGRDAGQVFEGDRRYALVVRLPETLRTDVAALRQLPVPLPPGRERPRPKPKAFGPLSSSTVAASGGLVIPLGEIARVETTEGFNQVSRENGKRRIVVQANVRGRDLGSFVAEARQRIAAELQLPAGYWLDWGGQYENLVKAKERLQIVVPACLFLIFLMLFSAFNSAGHAVLIFSGVPFALVGGVLSLWLRGMPFSVTAAVGFIALSGVAVLNGLVLVSFIEQLRKEGLPLEQAITQGTLTRLRPVLTTALVASLGFLPMALATGTGAEVQKPLATVVIGGLISSTLLTLLVLPLLYRLLESHRSPGFIRLFRHTASGERYDS</sequence>
<evidence type="ECO:0000256" key="6">
    <source>
        <dbReference type="ARBA" id="ARBA00022989"/>
    </source>
</evidence>
<reference evidence="10 11" key="1">
    <citation type="submission" date="2016-12" db="EMBL/GenBank/DDBJ databases">
        <title>Genome sequencing of Methylocaldum marinum.</title>
        <authorList>
            <person name="Takeuchi M."/>
            <person name="Kamagata Y."/>
            <person name="Hiraoka S."/>
            <person name="Oshima K."/>
            <person name="Hattori M."/>
            <person name="Iwasaki W."/>
        </authorList>
    </citation>
    <scope>NUCLEOTIDE SEQUENCE [LARGE SCALE GENOMIC DNA]</scope>
    <source>
        <strain evidence="10 11">S8</strain>
    </source>
</reference>
<feature type="region of interest" description="Disordered" evidence="8">
    <location>
        <begin position="813"/>
        <end position="832"/>
    </location>
</feature>
<dbReference type="PRINTS" id="PR00702">
    <property type="entry name" value="ACRIFLAVINRP"/>
</dbReference>
<dbReference type="Gene3D" id="3.30.70.1440">
    <property type="entry name" value="Multidrug efflux transporter AcrB pore domain"/>
    <property type="match status" value="1"/>
</dbReference>
<evidence type="ECO:0000256" key="1">
    <source>
        <dbReference type="ARBA" id="ARBA00004651"/>
    </source>
</evidence>
<feature type="transmembrane region" description="Helical" evidence="9">
    <location>
        <begin position="421"/>
        <end position="442"/>
    </location>
</feature>
<dbReference type="Pfam" id="PF00873">
    <property type="entry name" value="ACR_tran"/>
    <property type="match status" value="1"/>
</dbReference>
<evidence type="ECO:0000313" key="10">
    <source>
        <dbReference type="EMBL" id="BBA36692.1"/>
    </source>
</evidence>
<evidence type="ECO:0000256" key="7">
    <source>
        <dbReference type="ARBA" id="ARBA00023136"/>
    </source>
</evidence>
<dbReference type="Gene3D" id="3.30.70.1430">
    <property type="entry name" value="Multidrug efflux transporter AcrB pore domain"/>
    <property type="match status" value="2"/>
</dbReference>
<evidence type="ECO:0000256" key="3">
    <source>
        <dbReference type="ARBA" id="ARBA00022448"/>
    </source>
</evidence>
<feature type="transmembrane region" description="Helical" evidence="9">
    <location>
        <begin position="564"/>
        <end position="580"/>
    </location>
</feature>
<dbReference type="NCBIfam" id="TIGR00914">
    <property type="entry name" value="2A0601"/>
    <property type="match status" value="1"/>
</dbReference>
<dbReference type="InterPro" id="IPR004763">
    <property type="entry name" value="CusA-like"/>
</dbReference>
<dbReference type="RefSeq" id="WP_119632973.1">
    <property type="nucleotide sequence ID" value="NZ_AP017928.1"/>
</dbReference>
<name>A0A250KYM5_9GAMM</name>
<dbReference type="SUPFAM" id="SSF82866">
    <property type="entry name" value="Multidrug efflux transporter AcrB transmembrane domain"/>
    <property type="match status" value="2"/>
</dbReference>
<feature type="transmembrane region" description="Helical" evidence="9">
    <location>
        <begin position="948"/>
        <end position="967"/>
    </location>
</feature>
<evidence type="ECO:0000256" key="8">
    <source>
        <dbReference type="SAM" id="MobiDB-lite"/>
    </source>
</evidence>
<dbReference type="InterPro" id="IPR001036">
    <property type="entry name" value="Acrflvin-R"/>
</dbReference>
<dbReference type="SUPFAM" id="SSF82714">
    <property type="entry name" value="Multidrug efflux transporter AcrB TolC docking domain, DN and DC subdomains"/>
    <property type="match status" value="2"/>
</dbReference>
<proteinExistence type="inferred from homology"/>
<dbReference type="Proteomes" id="UP000266313">
    <property type="component" value="Chromosome"/>
</dbReference>
<feature type="transmembrane region" description="Helical" evidence="9">
    <location>
        <begin position="371"/>
        <end position="387"/>
    </location>
</feature>
<dbReference type="GO" id="GO:0008324">
    <property type="term" value="F:monoatomic cation transmembrane transporter activity"/>
    <property type="evidence" value="ECO:0007669"/>
    <property type="project" value="InterPro"/>
</dbReference>
<keyword evidence="4" id="KW-1003">Cell membrane</keyword>
<dbReference type="GO" id="GO:0005886">
    <property type="term" value="C:plasma membrane"/>
    <property type="evidence" value="ECO:0007669"/>
    <property type="project" value="UniProtKB-SubCell"/>
</dbReference>
<evidence type="ECO:0000256" key="4">
    <source>
        <dbReference type="ARBA" id="ARBA00022475"/>
    </source>
</evidence>
<dbReference type="PANTHER" id="PTHR32063:SF24">
    <property type="entry name" value="CATION EFFLUX SYSTEM (ACRB_ACRD_ACRF FAMILY)"/>
    <property type="match status" value="1"/>
</dbReference>
<gene>
    <name evidence="10" type="ORF">sS8_4769</name>
</gene>
<dbReference type="InterPro" id="IPR027463">
    <property type="entry name" value="AcrB_DN_DC_subdom"/>
</dbReference>
<feature type="transmembrane region" description="Helical" evidence="9">
    <location>
        <begin position="1051"/>
        <end position="1077"/>
    </location>
</feature>
<dbReference type="PANTHER" id="PTHR32063">
    <property type="match status" value="1"/>
</dbReference>
<feature type="transmembrane region" description="Helical" evidence="9">
    <location>
        <begin position="477"/>
        <end position="496"/>
    </location>
</feature>
<dbReference type="GO" id="GO:0042910">
    <property type="term" value="F:xenobiotic transmembrane transporter activity"/>
    <property type="evidence" value="ECO:0007669"/>
    <property type="project" value="TreeGrafter"/>
</dbReference>
<feature type="transmembrane region" description="Helical" evidence="9">
    <location>
        <begin position="973"/>
        <end position="998"/>
    </location>
</feature>
<dbReference type="SUPFAM" id="SSF82693">
    <property type="entry name" value="Multidrug efflux transporter AcrB pore domain, PN1, PN2, PC1 and PC2 subdomains"/>
    <property type="match status" value="2"/>
</dbReference>
<dbReference type="Gene3D" id="3.30.2090.10">
    <property type="entry name" value="Multidrug efflux transporter AcrB TolC docking domain, DN and DC subdomains"/>
    <property type="match status" value="2"/>
</dbReference>
<dbReference type="AlphaFoldDB" id="A0A250KYM5"/>
<evidence type="ECO:0000256" key="2">
    <source>
        <dbReference type="ARBA" id="ARBA00010942"/>
    </source>
</evidence>
<evidence type="ECO:0000256" key="9">
    <source>
        <dbReference type="SAM" id="Phobius"/>
    </source>
</evidence>
<evidence type="ECO:0000313" key="11">
    <source>
        <dbReference type="Proteomes" id="UP000266313"/>
    </source>
</evidence>
<keyword evidence="7 9" id="KW-0472">Membrane</keyword>
<dbReference type="Gene3D" id="3.30.70.1320">
    <property type="entry name" value="Multidrug efflux transporter AcrB pore domain like"/>
    <property type="match status" value="1"/>
</dbReference>
<feature type="transmembrane region" description="Helical" evidence="9">
    <location>
        <begin position="1019"/>
        <end position="1039"/>
    </location>
</feature>
<keyword evidence="11" id="KW-1185">Reference proteome</keyword>
<keyword evidence="5 9" id="KW-0812">Transmembrane</keyword>
<dbReference type="EMBL" id="AP017928">
    <property type="protein sequence ID" value="BBA36692.1"/>
    <property type="molecule type" value="Genomic_DNA"/>
</dbReference>
<protein>
    <submittedName>
        <fullName evidence="10">Cation efflux system protein czcA</fullName>
    </submittedName>
</protein>
<feature type="transmembrane region" description="Helical" evidence="9">
    <location>
        <begin position="508"/>
        <end position="531"/>
    </location>
</feature>
<accession>A0A250KYM5</accession>
<dbReference type="Gene3D" id="1.20.1640.10">
    <property type="entry name" value="Multidrug efflux transporter AcrB transmembrane domain"/>
    <property type="match status" value="2"/>
</dbReference>
<keyword evidence="3" id="KW-0813">Transport</keyword>
<dbReference type="OrthoDB" id="9758297at2"/>
<dbReference type="KEGG" id="mmai:sS8_4769"/>